<evidence type="ECO:0000313" key="3">
    <source>
        <dbReference type="Proteomes" id="UP000078454"/>
    </source>
</evidence>
<keyword evidence="3" id="KW-1185">Reference proteome</keyword>
<evidence type="ECO:0000313" key="2">
    <source>
        <dbReference type="EMBL" id="OAS13271.1"/>
    </source>
</evidence>
<dbReference type="InterPro" id="IPR011050">
    <property type="entry name" value="Pectin_lyase_fold/virulence"/>
</dbReference>
<protein>
    <recommendedName>
        <fullName evidence="1">Right handed beta helix domain-containing protein</fullName>
    </recommendedName>
</protein>
<dbReference type="Gene3D" id="2.160.20.10">
    <property type="entry name" value="Single-stranded right-handed beta-helix, Pectin lyase-like"/>
    <property type="match status" value="2"/>
</dbReference>
<dbReference type="SUPFAM" id="SSF51126">
    <property type="entry name" value="Pectin lyase-like"/>
    <property type="match status" value="1"/>
</dbReference>
<dbReference type="AlphaFoldDB" id="A0A197ZWS6"/>
<sequence>MNNSKVQIYVSPGGNDLAVGSMGEPFSTLQRAQLEARLAAKKGMTAHVFVYGGTYYLTEELKFMPEDSGTADVQVIYEAVPGHEVIISGGRKLDLKWTTYEGPIMQTTGIPSHLKLDQLFINGKQMHMARYPSFNEHTRIMNGYAKDCMEPERIKNWTNPTGGYVHAMHKHLWGDYHYLIKGKDNNNQLLMEGGWQNNRQMGMHDDYRYVEHIFEELNAPGEWYYDEIGGTLYVYPYPEMVLKEALVEGVFLSHLIEFIGSEDAPVHHIQLNGFTFKHAKRTFMDNREPLLRSDWTTYRGGAIVLRGTENCSIKDCTFVHVGGNAVFVDSYNRNAVIRGCHIMDVGANGIAFVGDPNAVRSPLFEYNERQKLQDIDQTPGPKTNQYPAECLVEDCLIYRVGRVEKQSAAIQISMALDITVRHCSIYEVPRAGINMSEGTFGGHVIEHCDIFDTVLETGDHGSFNSWGRDRYWLLEDIDMDNINLDSETEDNVLPILDMVRPITLRNNRWRCDYGWDIDLDDGSTWYHIYNNLCLGGGIKLREGFYRKCENNILVNNSFHPHVWFKGSRDVFRNNIFFTEYAPIRVPKPWGQICDWNLLHNADLLEPEPALILHEQSGGDMHSMIGDALFMDTSSGNYQVHNDSPALKLGFRNFPMDQFGVRKPELKKISKAPKMPELGVVVSESGRLPQYSRWDQCKIKNIVGMGEVSAAGLPAETGVIIESIPWGSWQMEKGFQVDDVILELNREKVDTVDDLLRLYQAETSGKSFSVRVFRGQREIDLDV</sequence>
<proteinExistence type="predicted"/>
<comment type="caution">
    <text evidence="2">The sequence shown here is derived from an EMBL/GenBank/DDBJ whole genome shotgun (WGS) entry which is preliminary data.</text>
</comment>
<reference evidence="2 3" key="1">
    <citation type="submission" date="2016-05" db="EMBL/GenBank/DDBJ databases">
        <title>Paenibacillus sp. 1ZS3-15 nov., isolated from the rhizosphere soil.</title>
        <authorList>
            <person name="Zhang X.X."/>
            <person name="Zhang J."/>
        </authorList>
    </citation>
    <scope>NUCLEOTIDE SEQUENCE [LARGE SCALE GENOMIC DNA]</scope>
    <source>
        <strain evidence="2 3">1ZS3-15</strain>
    </source>
</reference>
<dbReference type="PANTHER" id="PTHR36453">
    <property type="entry name" value="SECRETED PROTEIN-RELATED"/>
    <property type="match status" value="1"/>
</dbReference>
<dbReference type="Proteomes" id="UP000078454">
    <property type="component" value="Unassembled WGS sequence"/>
</dbReference>
<dbReference type="InterPro" id="IPR036034">
    <property type="entry name" value="PDZ_sf"/>
</dbReference>
<dbReference type="EMBL" id="LYPB01000095">
    <property type="protein sequence ID" value="OAS13271.1"/>
    <property type="molecule type" value="Genomic_DNA"/>
</dbReference>
<dbReference type="InterPro" id="IPR039448">
    <property type="entry name" value="Beta_helix"/>
</dbReference>
<dbReference type="OrthoDB" id="9760240at2"/>
<accession>A0A197ZWS6</accession>
<feature type="domain" description="Right handed beta helix" evidence="1">
    <location>
        <begin position="302"/>
        <end position="453"/>
    </location>
</feature>
<dbReference type="RefSeq" id="WP_068671465.1">
    <property type="nucleotide sequence ID" value="NZ_LYPB01000095.1"/>
</dbReference>
<name>A0A197ZWS6_9BACL</name>
<dbReference type="Gene3D" id="2.30.42.10">
    <property type="match status" value="1"/>
</dbReference>
<evidence type="ECO:0000259" key="1">
    <source>
        <dbReference type="Pfam" id="PF13229"/>
    </source>
</evidence>
<gene>
    <name evidence="2" type="ORF">A8708_10765</name>
</gene>
<dbReference type="InterPro" id="IPR012334">
    <property type="entry name" value="Pectin_lyas_fold"/>
</dbReference>
<dbReference type="SMART" id="SM00710">
    <property type="entry name" value="PbH1"/>
    <property type="match status" value="3"/>
</dbReference>
<dbReference type="SUPFAM" id="SSF50156">
    <property type="entry name" value="PDZ domain-like"/>
    <property type="match status" value="1"/>
</dbReference>
<dbReference type="Pfam" id="PF13229">
    <property type="entry name" value="Beta_helix"/>
    <property type="match status" value="1"/>
</dbReference>
<dbReference type="InterPro" id="IPR006626">
    <property type="entry name" value="PbH1"/>
</dbReference>
<dbReference type="PANTHER" id="PTHR36453:SF1">
    <property type="entry name" value="RIGHT HANDED BETA HELIX DOMAIN-CONTAINING PROTEIN"/>
    <property type="match status" value="1"/>
</dbReference>
<dbReference type="STRING" id="1850517.A8708_10765"/>
<organism evidence="2 3">
    <name type="scientific">Paenibacillus oryzisoli</name>
    <dbReference type="NCBI Taxonomy" id="1850517"/>
    <lineage>
        <taxon>Bacteria</taxon>
        <taxon>Bacillati</taxon>
        <taxon>Bacillota</taxon>
        <taxon>Bacilli</taxon>
        <taxon>Bacillales</taxon>
        <taxon>Paenibacillaceae</taxon>
        <taxon>Paenibacillus</taxon>
    </lineage>
</organism>